<proteinExistence type="predicted"/>
<dbReference type="AlphaFoldDB" id="A0A6M3IRE3"/>
<dbReference type="EMBL" id="MT141392">
    <property type="protein sequence ID" value="QJA60013.1"/>
    <property type="molecule type" value="Genomic_DNA"/>
</dbReference>
<sequence>MDPDHLSTANITADQKALGALAAALQSKEIAAWFRLIINGAGAMRDYERLAPGVAGDFAAAIIAALDGWTLVPSEVMEGHRICEENMDAEIARLREALKRQRDRHTDCNLGDHSPWCLDARIALAPPEALG</sequence>
<accession>A0A6M3IRE3</accession>
<reference evidence="1" key="1">
    <citation type="submission" date="2020-03" db="EMBL/GenBank/DDBJ databases">
        <title>The deep terrestrial virosphere.</title>
        <authorList>
            <person name="Holmfeldt K."/>
            <person name="Nilsson E."/>
            <person name="Simone D."/>
            <person name="Lopez-Fernandez M."/>
            <person name="Wu X."/>
            <person name="de Brujin I."/>
            <person name="Lundin D."/>
            <person name="Andersson A."/>
            <person name="Bertilsson S."/>
            <person name="Dopson M."/>
        </authorList>
    </citation>
    <scope>NUCLEOTIDE SEQUENCE</scope>
    <source>
        <strain evidence="2">MM415A04828</strain>
        <strain evidence="1">MM415B01209</strain>
    </source>
</reference>
<evidence type="ECO:0000313" key="1">
    <source>
        <dbReference type="EMBL" id="QJA60013.1"/>
    </source>
</evidence>
<protein>
    <submittedName>
        <fullName evidence="1">Uncharacterized protein</fullName>
    </submittedName>
</protein>
<organism evidence="1">
    <name type="scientific">viral metagenome</name>
    <dbReference type="NCBI Taxonomy" id="1070528"/>
    <lineage>
        <taxon>unclassified sequences</taxon>
        <taxon>metagenomes</taxon>
        <taxon>organismal metagenomes</taxon>
    </lineage>
</organism>
<dbReference type="EMBL" id="MT141692">
    <property type="protein sequence ID" value="QJA69284.1"/>
    <property type="molecule type" value="Genomic_DNA"/>
</dbReference>
<evidence type="ECO:0000313" key="2">
    <source>
        <dbReference type="EMBL" id="QJA69284.1"/>
    </source>
</evidence>
<gene>
    <name evidence="2" type="ORF">MM415A04828_0012</name>
    <name evidence="1" type="ORF">MM415B01209_0012</name>
</gene>
<name>A0A6M3IRE3_9ZZZZ</name>